<organism evidence="2 3">
    <name type="scientific">Stappia albiluteola</name>
    <dbReference type="NCBI Taxonomy" id="2758565"/>
    <lineage>
        <taxon>Bacteria</taxon>
        <taxon>Pseudomonadati</taxon>
        <taxon>Pseudomonadota</taxon>
        <taxon>Alphaproteobacteria</taxon>
        <taxon>Hyphomicrobiales</taxon>
        <taxon>Stappiaceae</taxon>
        <taxon>Stappia</taxon>
    </lineage>
</organism>
<feature type="region of interest" description="Disordered" evidence="1">
    <location>
        <begin position="1"/>
        <end position="23"/>
    </location>
</feature>
<dbReference type="PANTHER" id="PTHR39166:SF1">
    <property type="entry name" value="BLL1166 PROTEIN"/>
    <property type="match status" value="1"/>
</dbReference>
<dbReference type="InterPro" id="IPR009267">
    <property type="entry name" value="NTP_transf_6"/>
</dbReference>
<dbReference type="PANTHER" id="PTHR39166">
    <property type="entry name" value="BLL1166 PROTEIN"/>
    <property type="match status" value="1"/>
</dbReference>
<dbReference type="RefSeq" id="WP_182161704.1">
    <property type="nucleotide sequence ID" value="NZ_JACFXV010000031.1"/>
</dbReference>
<dbReference type="AlphaFoldDB" id="A0A839AAU5"/>
<keyword evidence="2" id="KW-0808">Transferase</keyword>
<dbReference type="GO" id="GO:0016740">
    <property type="term" value="F:transferase activity"/>
    <property type="evidence" value="ECO:0007669"/>
    <property type="project" value="UniProtKB-KW"/>
</dbReference>
<gene>
    <name evidence="2" type="ORF">H2509_01820</name>
</gene>
<feature type="compositionally biased region" description="Polar residues" evidence="1">
    <location>
        <begin position="1"/>
        <end position="15"/>
    </location>
</feature>
<evidence type="ECO:0000313" key="2">
    <source>
        <dbReference type="EMBL" id="MBA5775859.1"/>
    </source>
</evidence>
<dbReference type="Proteomes" id="UP000541109">
    <property type="component" value="Unassembled WGS sequence"/>
</dbReference>
<dbReference type="Pfam" id="PF06042">
    <property type="entry name" value="NTP_transf_6"/>
    <property type="match status" value="1"/>
</dbReference>
<dbReference type="EMBL" id="JACFXV010000031">
    <property type="protein sequence ID" value="MBA5775859.1"/>
    <property type="molecule type" value="Genomic_DNA"/>
</dbReference>
<proteinExistence type="predicted"/>
<protein>
    <submittedName>
        <fullName evidence="2">Nucleotidyltransferase family protein</fullName>
    </submittedName>
</protein>
<sequence length="219" mass="24661">MSSKRAQAIGTTPNSPLDRHLLGDPARTCEHERRTVLGAVIRSDHALMAVLRAARDIRLPDWRVASGAIYQTLWNVLTGRPQGHGIKDYDLIYFDGSDLSFEAEDRLIAKAAKYFSFTDKPVEIRNQARVHLWYPQKFGIEYKALTCSDESLTRYLSPTQAIAVRLEDDDNLDIVAPFGLANAFAMRIVPNPIFSNPVSYRRKAMSAKENWPELEVAGI</sequence>
<keyword evidence="3" id="KW-1185">Reference proteome</keyword>
<name>A0A839AAU5_9HYPH</name>
<evidence type="ECO:0000256" key="1">
    <source>
        <dbReference type="SAM" id="MobiDB-lite"/>
    </source>
</evidence>
<reference evidence="2 3" key="1">
    <citation type="submission" date="2020-07" db="EMBL/GenBank/DDBJ databases">
        <title>Stappia sp., F7233, whole genome shotgun sequencing project.</title>
        <authorList>
            <person name="Jiang S."/>
            <person name="Liu Z.W."/>
            <person name="Du Z.J."/>
        </authorList>
    </citation>
    <scope>NUCLEOTIDE SEQUENCE [LARGE SCALE GENOMIC DNA]</scope>
    <source>
        <strain evidence="2 3">F7233</strain>
    </source>
</reference>
<comment type="caution">
    <text evidence="2">The sequence shown here is derived from an EMBL/GenBank/DDBJ whole genome shotgun (WGS) entry which is preliminary data.</text>
</comment>
<accession>A0A839AAU5</accession>
<evidence type="ECO:0000313" key="3">
    <source>
        <dbReference type="Proteomes" id="UP000541109"/>
    </source>
</evidence>